<proteinExistence type="predicted"/>
<dbReference type="STRING" id="225991.MA05_03995"/>
<dbReference type="InterPro" id="IPR015005">
    <property type="entry name" value="DUF1854"/>
</dbReference>
<organism evidence="2 3">
    <name type="scientific">Comamonas aquatica DA1877</name>
    <dbReference type="NCBI Taxonomy" id="1457173"/>
    <lineage>
        <taxon>Bacteria</taxon>
        <taxon>Pseudomonadati</taxon>
        <taxon>Pseudomonadota</taxon>
        <taxon>Betaproteobacteria</taxon>
        <taxon>Burkholderiales</taxon>
        <taxon>Comamonadaceae</taxon>
        <taxon>Comamonas</taxon>
    </lineage>
</organism>
<comment type="caution">
    <text evidence="2">The sequence shown here is derived from an EMBL/GenBank/DDBJ whole genome shotgun (WGS) entry which is preliminary data.</text>
</comment>
<accession>A0A014MFZ3</accession>
<dbReference type="EMBL" id="JBOK01000006">
    <property type="protein sequence ID" value="EXU80631.1"/>
    <property type="molecule type" value="Genomic_DNA"/>
</dbReference>
<keyword evidence="3" id="KW-1185">Reference proteome</keyword>
<dbReference type="AlphaFoldDB" id="A0A014MFZ3"/>
<evidence type="ECO:0000259" key="1">
    <source>
        <dbReference type="Pfam" id="PF08909"/>
    </source>
</evidence>
<dbReference type="PATRIC" id="fig|1457173.3.peg.1321"/>
<sequence>MSPEIRLERNRHGRLSVQLADGTRHDTVTPVRAFPLEAPLEAISLVGPDGKEVCWIEHLDHLPADQRALLEEDFAVREFVPVVQRIEAIDAISVPSVWTVMTDKGRTTLTLRAEEDIRKLKDQHQLLIASRDGVQYLIPDARQLDRQSHKFLELFL</sequence>
<feature type="domain" description="DUF1854" evidence="1">
    <location>
        <begin position="25"/>
        <end position="153"/>
    </location>
</feature>
<reference evidence="2 3" key="1">
    <citation type="submission" date="2014-01" db="EMBL/GenBank/DDBJ databases">
        <title>Interspecies Systems Biology Uncovers Metabolites Affecting C. elegans Gene Expression and Life History Traits.</title>
        <authorList>
            <person name="Watson E."/>
            <person name="Macneil L.T."/>
            <person name="Ritter A.D."/>
            <person name="Yilmaz L.S."/>
            <person name="Rosebrock A.P."/>
            <person name="Caudy A.A."/>
            <person name="Walhout A.J."/>
        </authorList>
    </citation>
    <scope>NUCLEOTIDE SEQUENCE [LARGE SCALE GENOMIC DNA]</scope>
    <source>
        <strain evidence="2 3">DA1877</strain>
    </source>
</reference>
<gene>
    <name evidence="2" type="ORF">AX13_15330</name>
</gene>
<evidence type="ECO:0000313" key="2">
    <source>
        <dbReference type="EMBL" id="EXU80631.1"/>
    </source>
</evidence>
<dbReference type="Proteomes" id="UP000020766">
    <property type="component" value="Unassembled WGS sequence"/>
</dbReference>
<evidence type="ECO:0000313" key="3">
    <source>
        <dbReference type="Proteomes" id="UP000020766"/>
    </source>
</evidence>
<name>A0A014MFZ3_9BURK</name>
<protein>
    <recommendedName>
        <fullName evidence="1">DUF1854 domain-containing protein</fullName>
    </recommendedName>
</protein>
<dbReference type="Pfam" id="PF08909">
    <property type="entry name" value="DUF1854"/>
    <property type="match status" value="1"/>
</dbReference>
<dbReference type="RefSeq" id="WP_043381674.1">
    <property type="nucleotide sequence ID" value="NZ_JBOK01000006.1"/>
</dbReference>